<evidence type="ECO:0000256" key="3">
    <source>
        <dbReference type="ARBA" id="ARBA00022729"/>
    </source>
</evidence>
<proteinExistence type="inferred from homology"/>
<comment type="subcellular location">
    <subcellularLocation>
        <location evidence="1">Fimbrium</location>
    </subcellularLocation>
</comment>
<keyword evidence="4" id="KW-0281">Fimbrium</keyword>
<evidence type="ECO:0000259" key="5">
    <source>
        <dbReference type="Pfam" id="PF00419"/>
    </source>
</evidence>
<dbReference type="Proteomes" id="UP000477739">
    <property type="component" value="Unassembled WGS sequence"/>
</dbReference>
<dbReference type="PANTHER" id="PTHR33420">
    <property type="entry name" value="FIMBRIAL SUBUNIT ELFA-RELATED"/>
    <property type="match status" value="1"/>
</dbReference>
<gene>
    <name evidence="6" type="ORF">GJV78_10610</name>
</gene>
<keyword evidence="7" id="KW-1185">Reference proteome</keyword>
<evidence type="ECO:0000313" key="7">
    <source>
        <dbReference type="Proteomes" id="UP000477739"/>
    </source>
</evidence>
<protein>
    <submittedName>
        <fullName evidence="6">Fimbrial protein</fullName>
    </submittedName>
</protein>
<evidence type="ECO:0000313" key="6">
    <source>
        <dbReference type="EMBL" id="MTH46693.1"/>
    </source>
</evidence>
<name>A0A6L6IPI8_9ENTR</name>
<dbReference type="InterPro" id="IPR008966">
    <property type="entry name" value="Adhesion_dom_sf"/>
</dbReference>
<evidence type="ECO:0000256" key="4">
    <source>
        <dbReference type="ARBA" id="ARBA00023263"/>
    </source>
</evidence>
<feature type="domain" description="Fimbrial-type adhesion" evidence="5">
    <location>
        <begin position="187"/>
        <end position="323"/>
    </location>
</feature>
<dbReference type="Gene3D" id="2.60.40.1090">
    <property type="entry name" value="Fimbrial-type adhesion domain"/>
    <property type="match status" value="1"/>
</dbReference>
<dbReference type="Pfam" id="PF00419">
    <property type="entry name" value="Fimbrial"/>
    <property type="match status" value="1"/>
</dbReference>
<comment type="caution">
    <text evidence="6">The sequence shown here is derived from an EMBL/GenBank/DDBJ whole genome shotgun (WGS) entry which is preliminary data.</text>
</comment>
<accession>A0A6L6IPI8</accession>
<dbReference type="SUPFAM" id="SSF49401">
    <property type="entry name" value="Bacterial adhesins"/>
    <property type="match status" value="1"/>
</dbReference>
<dbReference type="EMBL" id="WMJZ01000012">
    <property type="protein sequence ID" value="MTH46693.1"/>
    <property type="molecule type" value="Genomic_DNA"/>
</dbReference>
<evidence type="ECO:0000256" key="2">
    <source>
        <dbReference type="ARBA" id="ARBA00006671"/>
    </source>
</evidence>
<organism evidence="6 7">
    <name type="scientific">Intestinirhabdus alba</name>
    <dbReference type="NCBI Taxonomy" id="2899544"/>
    <lineage>
        <taxon>Bacteria</taxon>
        <taxon>Pseudomonadati</taxon>
        <taxon>Pseudomonadota</taxon>
        <taxon>Gammaproteobacteria</taxon>
        <taxon>Enterobacterales</taxon>
        <taxon>Enterobacteriaceae</taxon>
        <taxon>Intestinirhabdus</taxon>
    </lineage>
</organism>
<sequence length="323" mass="34235">MLLALVTASDALAVCTLARGRPTILTISGKLMTISADAPASTSVPFAEFNSPLLGQAVGYDHCLAGSEYGKRVINLTGQDSATRIYQTDIPGIGIKLLYSNGSAFGNFPSTSYLRISSGDNEATFDYPPQSYFRIQFFKTRDRLNLSQPLTGDRVLSAGDIAYNYVLSANPSNYAMKLSIGEMRIISTPACTADGAKTVNFNDVTPSLLKNGVERDLDFAITCQSDYGSYSASASITTRTPSADASYIQVLDANGSKERLGIRITDGGGKAMKINGTTTEQKSSVTSYGSAQFHWKATLIPIGQAAPAGGAFSASAEIVFTIQ</sequence>
<dbReference type="InterPro" id="IPR000259">
    <property type="entry name" value="Adhesion_dom_fimbrial"/>
</dbReference>
<keyword evidence="3" id="KW-0732">Signal</keyword>
<comment type="similarity">
    <text evidence="2">Belongs to the fimbrial protein family.</text>
</comment>
<dbReference type="AlphaFoldDB" id="A0A6L6IPI8"/>
<dbReference type="GO" id="GO:0009289">
    <property type="term" value="C:pilus"/>
    <property type="evidence" value="ECO:0007669"/>
    <property type="project" value="UniProtKB-SubCell"/>
</dbReference>
<dbReference type="OrthoDB" id="6515729at2"/>
<dbReference type="InterPro" id="IPR050263">
    <property type="entry name" value="Bact_Fimbrial_Adh_Pro"/>
</dbReference>
<dbReference type="Gene3D" id="2.60.40.3310">
    <property type="match status" value="1"/>
</dbReference>
<dbReference type="GO" id="GO:0043709">
    <property type="term" value="P:cell adhesion involved in single-species biofilm formation"/>
    <property type="evidence" value="ECO:0007669"/>
    <property type="project" value="TreeGrafter"/>
</dbReference>
<evidence type="ECO:0000256" key="1">
    <source>
        <dbReference type="ARBA" id="ARBA00004561"/>
    </source>
</evidence>
<dbReference type="InterPro" id="IPR036937">
    <property type="entry name" value="Adhesion_dom_fimbrial_sf"/>
</dbReference>
<reference evidence="6 7" key="1">
    <citation type="submission" date="2019-11" db="EMBL/GenBank/DDBJ databases">
        <title>Escherichia alba sp. nov. isolated from the gut of plastic-eating superworms Zophobas atratus.</title>
        <authorList>
            <person name="Yang Y."/>
        </authorList>
    </citation>
    <scope>NUCLEOTIDE SEQUENCE [LARGE SCALE GENOMIC DNA]</scope>
    <source>
        <strain evidence="7">BIT-B35</strain>
    </source>
</reference>
<dbReference type="PANTHER" id="PTHR33420:SF3">
    <property type="entry name" value="FIMBRIAL SUBUNIT ELFA"/>
    <property type="match status" value="1"/>
</dbReference>